<dbReference type="SMART" id="SM00316">
    <property type="entry name" value="S1"/>
    <property type="match status" value="1"/>
</dbReference>
<dbReference type="PANTHER" id="PTHR30001">
    <property type="entry name" value="RIBONUCLEASE"/>
    <property type="match status" value="1"/>
</dbReference>
<feature type="region of interest" description="Disordered" evidence="6">
    <location>
        <begin position="208"/>
        <end position="451"/>
    </location>
</feature>
<evidence type="ECO:0000259" key="7">
    <source>
        <dbReference type="PROSITE" id="PS50126"/>
    </source>
</evidence>
<sequence length="1214" mass="132137">MNFTKETIEKASTLTSAAWPEKTRVYTLAKNLGLSSRELIGVLADLQISKRAQSNVAPDEVTAVLDYIASKGKADSGNPDSGTAGRADSGRADSGRVDSGRADSDKADQSEAEGKTADKSENTHGKKAQQPKQPKQTDSTLDHEAEEKLRHRVRKNVENEINQIVQKVAADLPNILVADEPEPAPNVPAPAEPRMNAYVPVFRAPDVGPDVAESEIDDIIAATEEAEDATGAPEENGDNRGRNRAGKTSRGVRRNGARTAASDATAHSSNSVASDDLVGDDLAGNDDLTNDGLAGDDAVRNDNSANNRGGSSTNSRGRRRRGRRGGSRGRGSAQSVQTADADQGDDNRHVVGSNVASQKDGGVDESAQESSNEGSQGSVEEAAASTKNSGDAKKSGDAKNTGDAKNKDKAADNKHTVEKIDEPRGLRGSDRLEAQRRRRNELREESRKTERIVSESEFQERRAAITRKMVVCERPRMDGPGTVTQLGLLEDDVLVEHFVNAENQGSMIGNIYLGRVENVLRNMEAAFIDIGQGRNAVLYAGEVDWKARGLSGHQRRIEAALKPGDQVLVQVMKDPLGHKGARLTAHISFSGRYLVYVPGGRNAGISRKLPAEERKRLKDMLERVVPEDGGTIIRTAAEGVPERAIAADVDRMHNQWLHIKQRMEDEMQSASTDPVTLFEEPDMLVKVVRDLFNEDYTELIVDGDRAYEVIYSYVKSVAPDLLKRITKHDPKAFNDQDSFTAYHIDEQIQVALSRNVPLPSGGSLVIDRTEAMIVIDVNTGKFTGKRKGGNLEETVTRNNLEAVDEIVRQIRLRDLGGMIVIDFIDMILEENQDLVLRRLKERLTSDRSRHQVSEVTSLGLVQLTRKRIGTGLLEAYAADCPTCSGRGVLINSDPVDAMKQAEIAAQAHDHEPDNGYGRDRVLLAGSDASADGASAIDDADVTASTSVDVHEDESPKSKRERERAAAAEFENLAASVIGKQQPKARTSDRSDEPTTGSAKSGRAKRGKNRRNKRAHDAVSQASVAAQDGAEKQTDTEAKNSAEAKNGAEKQNVGDTQPVGDKNAYEKAVAEFESSPRRRRRTRGNSRSDHRPRKADFRWDDTQGSNQTAPTKRILTNRKEHEDTVAQATETAGAAGAAEEAVRKSMKRRRVVRRISAVASQSGDDSQATATQQQAGDASDSTHRTGSEKHQRSAKDSAVRKSTRRRRVVRRPVKK</sequence>
<evidence type="ECO:0000256" key="3">
    <source>
        <dbReference type="ARBA" id="ARBA00022801"/>
    </source>
</evidence>
<feature type="compositionally biased region" description="Basic residues" evidence="6">
    <location>
        <begin position="1143"/>
        <end position="1152"/>
    </location>
</feature>
<keyword evidence="8" id="KW-0396">Initiation factor</keyword>
<keyword evidence="4" id="KW-0460">Magnesium</keyword>
<keyword evidence="3" id="KW-0378">Hydrolase</keyword>
<evidence type="ECO:0000256" key="6">
    <source>
        <dbReference type="SAM" id="MobiDB-lite"/>
    </source>
</evidence>
<feature type="compositionally biased region" description="Basic and acidic residues" evidence="6">
    <location>
        <begin position="1179"/>
        <end position="1198"/>
    </location>
</feature>
<dbReference type="InterPro" id="IPR012340">
    <property type="entry name" value="NA-bd_OB-fold"/>
</dbReference>
<feature type="domain" description="S1 motif" evidence="7">
    <location>
        <begin position="509"/>
        <end position="592"/>
    </location>
</feature>
<dbReference type="InterPro" id="IPR003029">
    <property type="entry name" value="S1_domain"/>
</dbReference>
<accession>A0ABT7FWS0</accession>
<dbReference type="Pfam" id="PF10150">
    <property type="entry name" value="RNase_E_G"/>
    <property type="match status" value="1"/>
</dbReference>
<gene>
    <name evidence="8" type="ORF">QPX23_06835</name>
</gene>
<feature type="compositionally biased region" description="Basic and acidic residues" evidence="6">
    <location>
        <begin position="88"/>
        <end position="124"/>
    </location>
</feature>
<dbReference type="Gene3D" id="2.40.50.140">
    <property type="entry name" value="Nucleic acid-binding proteins"/>
    <property type="match status" value="1"/>
</dbReference>
<organism evidence="8 9">
    <name type="scientific">Corynebacterium pseudodiphtheriticum</name>
    <dbReference type="NCBI Taxonomy" id="37637"/>
    <lineage>
        <taxon>Bacteria</taxon>
        <taxon>Bacillati</taxon>
        <taxon>Actinomycetota</taxon>
        <taxon>Actinomycetes</taxon>
        <taxon>Mycobacteriales</taxon>
        <taxon>Corynebacteriaceae</taxon>
        <taxon>Corynebacterium</taxon>
    </lineage>
</organism>
<dbReference type="InterPro" id="IPR006847">
    <property type="entry name" value="IF2_N"/>
</dbReference>
<dbReference type="RefSeq" id="WP_284587825.1">
    <property type="nucleotide sequence ID" value="NZ_JASNUQ010000009.1"/>
</dbReference>
<dbReference type="Pfam" id="PF04760">
    <property type="entry name" value="IF2_N"/>
    <property type="match status" value="1"/>
</dbReference>
<dbReference type="PROSITE" id="PS50126">
    <property type="entry name" value="S1"/>
    <property type="match status" value="1"/>
</dbReference>
<feature type="region of interest" description="Disordered" evidence="6">
    <location>
        <begin position="931"/>
        <end position="1214"/>
    </location>
</feature>
<comment type="cofactor">
    <cofactor evidence="1">
        <name>Mg(2+)</name>
        <dbReference type="ChEBI" id="CHEBI:18420"/>
    </cofactor>
</comment>
<protein>
    <submittedName>
        <fullName evidence="8">Translation initiation factor IF-2 N-terminal domain-containing protein</fullName>
    </submittedName>
</protein>
<dbReference type="NCBIfam" id="TIGR00757">
    <property type="entry name" value="RNaseEG"/>
    <property type="match status" value="1"/>
</dbReference>
<dbReference type="Gene3D" id="1.10.10.2480">
    <property type="match status" value="1"/>
</dbReference>
<evidence type="ECO:0000256" key="2">
    <source>
        <dbReference type="ARBA" id="ARBA00022723"/>
    </source>
</evidence>
<dbReference type="EMBL" id="JASNUQ010000009">
    <property type="protein sequence ID" value="MDK4290437.1"/>
    <property type="molecule type" value="Genomic_DNA"/>
</dbReference>
<feature type="compositionally biased region" description="Basic and acidic residues" evidence="6">
    <location>
        <begin position="1085"/>
        <end position="1100"/>
    </location>
</feature>
<feature type="compositionally biased region" description="Basic and acidic residues" evidence="6">
    <location>
        <begin position="390"/>
        <end position="451"/>
    </location>
</feature>
<keyword evidence="9" id="KW-1185">Reference proteome</keyword>
<proteinExistence type="predicted"/>
<feature type="compositionally biased region" description="Basic and acidic residues" evidence="6">
    <location>
        <begin position="1062"/>
        <end position="1075"/>
    </location>
</feature>
<feature type="compositionally biased region" description="Low complexity" evidence="6">
    <location>
        <begin position="1127"/>
        <end position="1138"/>
    </location>
</feature>
<dbReference type="InterPro" id="IPR004659">
    <property type="entry name" value="RNase_E/G"/>
</dbReference>
<keyword evidence="5" id="KW-0694">RNA-binding</keyword>
<dbReference type="PANTHER" id="PTHR30001:SF0">
    <property type="entry name" value="RIBONUCLEASE G"/>
    <property type="match status" value="1"/>
</dbReference>
<feature type="compositionally biased region" description="Basic residues" evidence="6">
    <location>
        <begin position="316"/>
        <end position="327"/>
    </location>
</feature>
<dbReference type="Proteomes" id="UP001239759">
    <property type="component" value="Unassembled WGS sequence"/>
</dbReference>
<feature type="compositionally biased region" description="Low complexity" evidence="6">
    <location>
        <begin position="1153"/>
        <end position="1178"/>
    </location>
</feature>
<dbReference type="InterPro" id="IPR019307">
    <property type="entry name" value="RNA-bd_AU-1/RNase_E/G"/>
</dbReference>
<feature type="compositionally biased region" description="Basic and acidic residues" evidence="6">
    <location>
        <begin position="1028"/>
        <end position="1047"/>
    </location>
</feature>
<feature type="compositionally biased region" description="Basic residues" evidence="6">
    <location>
        <begin position="1200"/>
        <end position="1214"/>
    </location>
</feature>
<feature type="compositionally biased region" description="Basic residues" evidence="6">
    <location>
        <begin position="242"/>
        <end position="256"/>
    </location>
</feature>
<dbReference type="SUPFAM" id="SSF50249">
    <property type="entry name" value="Nucleic acid-binding proteins"/>
    <property type="match status" value="1"/>
</dbReference>
<feature type="compositionally biased region" description="Basic and acidic residues" evidence="6">
    <location>
        <begin position="948"/>
        <end position="965"/>
    </location>
</feature>
<feature type="compositionally biased region" description="Acidic residues" evidence="6">
    <location>
        <begin position="212"/>
        <end position="228"/>
    </location>
</feature>
<name>A0ABT7FWS0_9CORY</name>
<evidence type="ECO:0000256" key="4">
    <source>
        <dbReference type="ARBA" id="ARBA00022842"/>
    </source>
</evidence>
<evidence type="ECO:0000256" key="5">
    <source>
        <dbReference type="ARBA" id="ARBA00022884"/>
    </source>
</evidence>
<evidence type="ECO:0000256" key="1">
    <source>
        <dbReference type="ARBA" id="ARBA00001946"/>
    </source>
</evidence>
<keyword evidence="2" id="KW-0479">Metal-binding</keyword>
<feature type="compositionally biased region" description="Basic residues" evidence="6">
    <location>
        <begin position="1001"/>
        <end position="1013"/>
    </location>
</feature>
<keyword evidence="8" id="KW-0648">Protein biosynthesis</keyword>
<evidence type="ECO:0000313" key="8">
    <source>
        <dbReference type="EMBL" id="MDK4290437.1"/>
    </source>
</evidence>
<comment type="caution">
    <text evidence="8">The sequence shown here is derived from an EMBL/GenBank/DDBJ whole genome shotgun (WGS) entry which is preliminary data.</text>
</comment>
<reference evidence="8 9" key="1">
    <citation type="submission" date="2023-05" db="EMBL/GenBank/DDBJ databases">
        <title>Metabolic capabilities are highly conserved among human nasal-associated Corynebacterium species in pangenomic analyses.</title>
        <authorList>
            <person name="Tran T.H."/>
            <person name="Roberts A.Q."/>
            <person name="Escapa I.F."/>
            <person name="Gao W."/>
            <person name="Conlan S."/>
            <person name="Kong H."/>
            <person name="Segre J.A."/>
            <person name="Kelly M.S."/>
            <person name="Lemon K.P."/>
        </authorList>
    </citation>
    <scope>NUCLEOTIDE SEQUENCE [LARGE SCALE GENOMIC DNA]</scope>
    <source>
        <strain evidence="8 9">KPL3772</strain>
    </source>
</reference>
<dbReference type="CDD" id="cd04453">
    <property type="entry name" value="S1_RNase_E"/>
    <property type="match status" value="1"/>
</dbReference>
<evidence type="ECO:0000313" key="9">
    <source>
        <dbReference type="Proteomes" id="UP001239759"/>
    </source>
</evidence>
<feature type="region of interest" description="Disordered" evidence="6">
    <location>
        <begin position="71"/>
        <end position="146"/>
    </location>
</feature>
<feature type="compositionally biased region" description="Polar residues" evidence="6">
    <location>
        <begin position="368"/>
        <end position="378"/>
    </location>
</feature>
<dbReference type="GO" id="GO:0003743">
    <property type="term" value="F:translation initiation factor activity"/>
    <property type="evidence" value="ECO:0007669"/>
    <property type="project" value="UniProtKB-KW"/>
</dbReference>
<feature type="compositionally biased region" description="Low complexity" evidence="6">
    <location>
        <begin position="303"/>
        <end position="315"/>
    </location>
</feature>